<evidence type="ECO:0000256" key="1">
    <source>
        <dbReference type="SAM" id="MobiDB-lite"/>
    </source>
</evidence>
<feature type="transmembrane region" description="Helical" evidence="2">
    <location>
        <begin position="27"/>
        <end position="47"/>
    </location>
</feature>
<dbReference type="Pfam" id="PF13845">
    <property type="entry name" value="Septum_form"/>
    <property type="match status" value="1"/>
</dbReference>
<keyword evidence="5" id="KW-1185">Reference proteome</keyword>
<reference evidence="4 5" key="1">
    <citation type="submission" date="2024-06" db="EMBL/GenBank/DDBJ databases">
        <title>The Natural Products Discovery Center: Release of the First 8490 Sequenced Strains for Exploring Actinobacteria Biosynthetic Diversity.</title>
        <authorList>
            <person name="Kalkreuter E."/>
            <person name="Kautsar S.A."/>
            <person name="Yang D."/>
            <person name="Bader C.D."/>
            <person name="Teijaro C.N."/>
            <person name="Fluegel L."/>
            <person name="Davis C.M."/>
            <person name="Simpson J.R."/>
            <person name="Lauterbach L."/>
            <person name="Steele A.D."/>
            <person name="Gui C."/>
            <person name="Meng S."/>
            <person name="Li G."/>
            <person name="Viehrig K."/>
            <person name="Ye F."/>
            <person name="Su P."/>
            <person name="Kiefer A.F."/>
            <person name="Nichols A."/>
            <person name="Cepeda A.J."/>
            <person name="Yan W."/>
            <person name="Fan B."/>
            <person name="Jiang Y."/>
            <person name="Adhikari A."/>
            <person name="Zheng C.-J."/>
            <person name="Schuster L."/>
            <person name="Cowan T.M."/>
            <person name="Smanski M.J."/>
            <person name="Chevrette M.G."/>
            <person name="De Carvalho L.P.S."/>
            <person name="Shen B."/>
        </authorList>
    </citation>
    <scope>NUCLEOTIDE SEQUENCE [LARGE SCALE GENOMIC DNA]</scope>
    <source>
        <strain evidence="4 5">NPDC048117</strain>
    </source>
</reference>
<accession>A0ABV3EKJ4</accession>
<dbReference type="Proteomes" id="UP001551584">
    <property type="component" value="Unassembled WGS sequence"/>
</dbReference>
<keyword evidence="2" id="KW-1133">Transmembrane helix</keyword>
<name>A0ABV3EKJ4_9ACTN</name>
<keyword evidence="2" id="KW-0472">Membrane</keyword>
<sequence length="328" mass="34496">MTGDDTPSPPDPGTSSRPAPQRYRRRYLTAGALAVVLAGAGAFAVVARGGGPQDQKAAANAEGTPMRYGACFTEPGHPGHDRSERTGPDTGPGITEVPCEQTHDGEVFGGLDIEPGPYPGEAEPAGIAPRACLDALASYAMDPWELPGGVTYEYSYPLEEDWRAGARSVVCLFRAAPGADPLRGSLRRTADAFDVDQLAYLGEAGELGTALNLAPAEYADEDLAGNKEWAADVARELEEMAELLGSRRWPSGVSPAARSLAEEVERAAGAWRELSRAEDAEAFDATWEEASGLLSTGASGVYPLRERLGLTTDRPQVNGGSITPPEAL</sequence>
<dbReference type="InterPro" id="IPR026004">
    <property type="entry name" value="Septum_form"/>
</dbReference>
<proteinExistence type="predicted"/>
<evidence type="ECO:0000313" key="4">
    <source>
        <dbReference type="EMBL" id="MEU9576693.1"/>
    </source>
</evidence>
<dbReference type="RefSeq" id="WP_359269200.1">
    <property type="nucleotide sequence ID" value="NZ_JBEZNA010000007.1"/>
</dbReference>
<evidence type="ECO:0000256" key="2">
    <source>
        <dbReference type="SAM" id="Phobius"/>
    </source>
</evidence>
<organism evidence="4 5">
    <name type="scientific">Streptomyces chilikensis</name>
    <dbReference type="NCBI Taxonomy" id="1194079"/>
    <lineage>
        <taxon>Bacteria</taxon>
        <taxon>Bacillati</taxon>
        <taxon>Actinomycetota</taxon>
        <taxon>Actinomycetes</taxon>
        <taxon>Kitasatosporales</taxon>
        <taxon>Streptomycetaceae</taxon>
        <taxon>Streptomyces</taxon>
    </lineage>
</organism>
<keyword evidence="2" id="KW-0812">Transmembrane</keyword>
<comment type="caution">
    <text evidence="4">The sequence shown here is derived from an EMBL/GenBank/DDBJ whole genome shotgun (WGS) entry which is preliminary data.</text>
</comment>
<feature type="domain" description="Septum formation-related" evidence="3">
    <location>
        <begin position="94"/>
        <end position="193"/>
    </location>
</feature>
<feature type="region of interest" description="Disordered" evidence="1">
    <location>
        <begin position="1"/>
        <end position="24"/>
    </location>
</feature>
<gene>
    <name evidence="4" type="ORF">AB0D95_05335</name>
</gene>
<evidence type="ECO:0000259" key="3">
    <source>
        <dbReference type="Pfam" id="PF13845"/>
    </source>
</evidence>
<dbReference type="EMBL" id="JBEZNA010000007">
    <property type="protein sequence ID" value="MEU9576693.1"/>
    <property type="molecule type" value="Genomic_DNA"/>
</dbReference>
<evidence type="ECO:0000313" key="5">
    <source>
        <dbReference type="Proteomes" id="UP001551584"/>
    </source>
</evidence>
<protein>
    <submittedName>
        <fullName evidence="4">Septum formation family protein</fullName>
    </submittedName>
</protein>